<reference evidence="7 8" key="1">
    <citation type="submission" date="2018-10" db="EMBL/GenBank/DDBJ databases">
        <title>Phylogenomics of Brevibacillus.</title>
        <authorList>
            <person name="Dunlap C."/>
        </authorList>
    </citation>
    <scope>NUCLEOTIDE SEQUENCE [LARGE SCALE GENOMIC DNA]</scope>
    <source>
        <strain evidence="7 8">JCM 12215</strain>
    </source>
</reference>
<feature type="transmembrane region" description="Helical" evidence="6">
    <location>
        <begin position="357"/>
        <end position="374"/>
    </location>
</feature>
<evidence type="ECO:0000313" key="7">
    <source>
        <dbReference type="EMBL" id="RNB76058.1"/>
    </source>
</evidence>
<name>A0A3M8CKD1_9BACL</name>
<feature type="transmembrane region" description="Helical" evidence="6">
    <location>
        <begin position="227"/>
        <end position="245"/>
    </location>
</feature>
<dbReference type="PANTHER" id="PTHR42770">
    <property type="entry name" value="AMINO ACID TRANSPORTER-RELATED"/>
    <property type="match status" value="1"/>
</dbReference>
<feature type="transmembrane region" description="Helical" evidence="6">
    <location>
        <begin position="394"/>
        <end position="415"/>
    </location>
</feature>
<dbReference type="RefSeq" id="WP_122907684.1">
    <property type="nucleotide sequence ID" value="NZ_CBCSBE010000002.1"/>
</dbReference>
<protein>
    <submittedName>
        <fullName evidence="7">Amino acid permease</fullName>
    </submittedName>
</protein>
<keyword evidence="4 6" id="KW-1133">Transmembrane helix</keyword>
<feature type="transmembrane region" description="Helical" evidence="6">
    <location>
        <begin position="189"/>
        <end position="207"/>
    </location>
</feature>
<feature type="transmembrane region" description="Helical" evidence="6">
    <location>
        <begin position="20"/>
        <end position="40"/>
    </location>
</feature>
<feature type="transmembrane region" description="Helical" evidence="6">
    <location>
        <begin position="157"/>
        <end position="177"/>
    </location>
</feature>
<evidence type="ECO:0000256" key="1">
    <source>
        <dbReference type="ARBA" id="ARBA00004651"/>
    </source>
</evidence>
<organism evidence="7 8">
    <name type="scientific">Brevibacillus invocatus</name>
    <dbReference type="NCBI Taxonomy" id="173959"/>
    <lineage>
        <taxon>Bacteria</taxon>
        <taxon>Bacillati</taxon>
        <taxon>Bacillota</taxon>
        <taxon>Bacilli</taxon>
        <taxon>Bacillales</taxon>
        <taxon>Paenibacillaceae</taxon>
        <taxon>Brevibacillus</taxon>
    </lineage>
</organism>
<dbReference type="Proteomes" id="UP000282028">
    <property type="component" value="Unassembled WGS sequence"/>
</dbReference>
<evidence type="ECO:0000256" key="2">
    <source>
        <dbReference type="ARBA" id="ARBA00022475"/>
    </source>
</evidence>
<dbReference type="AlphaFoldDB" id="A0A3M8CKD1"/>
<keyword evidence="3 6" id="KW-0812">Transmembrane</keyword>
<evidence type="ECO:0000313" key="8">
    <source>
        <dbReference type="Proteomes" id="UP000282028"/>
    </source>
</evidence>
<comment type="caution">
    <text evidence="7">The sequence shown here is derived from an EMBL/GenBank/DDBJ whole genome shotgun (WGS) entry which is preliminary data.</text>
</comment>
<keyword evidence="5 6" id="KW-0472">Membrane</keyword>
<dbReference type="PANTHER" id="PTHR42770:SF13">
    <property type="entry name" value="L-METHIONINE_BRANCHED-CHAIN AMINO ACID EXPORTER YJEH"/>
    <property type="match status" value="1"/>
</dbReference>
<dbReference type="OrthoDB" id="178667at2"/>
<dbReference type="Gene3D" id="1.20.1740.10">
    <property type="entry name" value="Amino acid/polyamine transporter I"/>
    <property type="match status" value="1"/>
</dbReference>
<feature type="transmembrane region" description="Helical" evidence="6">
    <location>
        <begin position="94"/>
        <end position="122"/>
    </location>
</feature>
<keyword evidence="2" id="KW-1003">Cell membrane</keyword>
<gene>
    <name evidence="7" type="ORF">EDM52_03845</name>
</gene>
<comment type="subcellular location">
    <subcellularLocation>
        <location evidence="1">Cell membrane</location>
        <topology evidence="1">Multi-pass membrane protein</topology>
    </subcellularLocation>
</comment>
<feature type="transmembrane region" description="Helical" evidence="6">
    <location>
        <begin position="52"/>
        <end position="74"/>
    </location>
</feature>
<keyword evidence="8" id="KW-1185">Reference proteome</keyword>
<accession>A0A3M8CKD1</accession>
<proteinExistence type="predicted"/>
<dbReference type="EMBL" id="RHHR01000008">
    <property type="protein sequence ID" value="RNB76058.1"/>
    <property type="molecule type" value="Genomic_DNA"/>
</dbReference>
<dbReference type="GO" id="GO:0022857">
    <property type="term" value="F:transmembrane transporter activity"/>
    <property type="evidence" value="ECO:0007669"/>
    <property type="project" value="InterPro"/>
</dbReference>
<evidence type="ECO:0000256" key="5">
    <source>
        <dbReference type="ARBA" id="ARBA00023136"/>
    </source>
</evidence>
<dbReference type="GO" id="GO:0005886">
    <property type="term" value="C:plasma membrane"/>
    <property type="evidence" value="ECO:0007669"/>
    <property type="project" value="UniProtKB-SubCell"/>
</dbReference>
<feature type="transmembrane region" description="Helical" evidence="6">
    <location>
        <begin position="129"/>
        <end position="151"/>
    </location>
</feature>
<dbReference type="PIRSF" id="PIRSF006060">
    <property type="entry name" value="AA_transporter"/>
    <property type="match status" value="1"/>
</dbReference>
<feature type="transmembrane region" description="Helical" evidence="6">
    <location>
        <begin position="275"/>
        <end position="303"/>
    </location>
</feature>
<dbReference type="InterPro" id="IPR050367">
    <property type="entry name" value="APC_superfamily"/>
</dbReference>
<dbReference type="InterPro" id="IPR002293">
    <property type="entry name" value="AA/rel_permease1"/>
</dbReference>
<evidence type="ECO:0000256" key="3">
    <source>
        <dbReference type="ARBA" id="ARBA00022692"/>
    </source>
</evidence>
<evidence type="ECO:0000256" key="6">
    <source>
        <dbReference type="SAM" id="Phobius"/>
    </source>
</evidence>
<evidence type="ECO:0000256" key="4">
    <source>
        <dbReference type="ARBA" id="ARBA00022989"/>
    </source>
</evidence>
<feature type="transmembrane region" description="Helical" evidence="6">
    <location>
        <begin position="324"/>
        <end position="345"/>
    </location>
</feature>
<sequence>MEKGVASSPGLSKTLGLTQIVALYIGSVLGSGVLLIPGLAAEKAGPASIVAWLLMSVLVLPMAITMGLLSARFPSAGGVSTFVRTAYGDRFGNMVGWFFLLSVPIGAPILSVTGAHYLAVLFQWGELQVYLCAGLILLTVLGMNVIGLHVAARVQTIVVSLILSILILAVIAAIPHTSAEHFVPFAPNGWLSVIQAAVLMFWCFIGWEAVTHLSEEFVDPSKNAIRGVLWSAGIVALLYFGVAFMTVATHSYGVGISAASLSVMIQLSLGPVGGWIVAITALFICIATANAYVGAASRIAFALSQENIAPRWFGKLHPKYQTPTGGLLFLAMCFVLVLTTLYLGLIDLSRLIELPNSTFIATYIGGCLAGVKLLRDNRVGRIASWTSLIFTAGLYPFLGWSALYPLAIAAALILIGSKRINKGSGQSLSA</sequence>
<dbReference type="Pfam" id="PF13520">
    <property type="entry name" value="AA_permease_2"/>
    <property type="match status" value="1"/>
</dbReference>